<gene>
    <name evidence="2" type="ORF">ENV35_07345</name>
</gene>
<accession>A0A7C3WS60</accession>
<dbReference type="PANTHER" id="PTHR42685:SF22">
    <property type="entry name" value="CONDITIONED MEDIUM FACTOR RECEPTOR 1"/>
    <property type="match status" value="1"/>
</dbReference>
<protein>
    <submittedName>
        <fullName evidence="2">NAD(P)/FAD-dependent oxidoreductase</fullName>
    </submittedName>
</protein>
<dbReference type="Pfam" id="PF22578">
    <property type="entry name" value="GGR_cat"/>
    <property type="match status" value="1"/>
</dbReference>
<dbReference type="PANTHER" id="PTHR42685">
    <property type="entry name" value="GERANYLGERANYL DIPHOSPHATE REDUCTASE"/>
    <property type="match status" value="1"/>
</dbReference>
<dbReference type="SUPFAM" id="SSF51905">
    <property type="entry name" value="FAD/NAD(P)-binding domain"/>
    <property type="match status" value="1"/>
</dbReference>
<dbReference type="AlphaFoldDB" id="A0A7C3WS60"/>
<organism evidence="2">
    <name type="scientific">Dictyoglomus turgidum</name>
    <dbReference type="NCBI Taxonomy" id="513050"/>
    <lineage>
        <taxon>Bacteria</taxon>
        <taxon>Pseudomonadati</taxon>
        <taxon>Dictyoglomota</taxon>
        <taxon>Dictyoglomia</taxon>
        <taxon>Dictyoglomales</taxon>
        <taxon>Dictyoglomaceae</taxon>
        <taxon>Dictyoglomus</taxon>
    </lineage>
</organism>
<feature type="domain" description="Digeranylgeranylglycerophospholipid reductase catalytic" evidence="1">
    <location>
        <begin position="168"/>
        <end position="247"/>
    </location>
</feature>
<dbReference type="Pfam" id="PF13450">
    <property type="entry name" value="NAD_binding_8"/>
    <property type="match status" value="1"/>
</dbReference>
<sequence length="397" mass="45076">MIWDLVIIGGGPVGSYAGYLSAKNNIKTLILEEHDKIGEPIHCLGKLSVHAFEEFDLPKESIVNNLKGGYFFSPSGEYLKLKKDYFDSFILDRILFDKIIAENAEKNGCSYSFNSKAIGVNHYESHSTLIVEEKGKTKYINAKVILVAEGAKRQFLRKIGLKTRPYLISLQYELSDLNPLDNECVEVYLGSNYSPGFFLWISPFKNIVKLGVAVNPSYNPKEFLENFIKNKLRERSEKIYIEKAYGGIIPIFGPYEEFISPNILIVGDAAGYNKSTTGGGIYFGLKGAEIAVNQIKKYLEDNNIFHLSNYPKITKKSFGKELIFTKVVRKFLNSLRDNDLNLIWDILKENDKILKDLEKYGDTAYQTSIIKIFPNLITPKVFVKLLPLIKNFINSLL</sequence>
<dbReference type="NCBIfam" id="TIGR02032">
    <property type="entry name" value="GG-red-SF"/>
    <property type="match status" value="1"/>
</dbReference>
<dbReference type="PRINTS" id="PR00368">
    <property type="entry name" value="FADPNR"/>
</dbReference>
<dbReference type="Gene3D" id="3.50.50.60">
    <property type="entry name" value="FAD/NAD(P)-binding domain"/>
    <property type="match status" value="1"/>
</dbReference>
<dbReference type="InterPro" id="IPR054715">
    <property type="entry name" value="GGR_cat"/>
</dbReference>
<dbReference type="GO" id="GO:0016628">
    <property type="term" value="F:oxidoreductase activity, acting on the CH-CH group of donors, NAD or NADP as acceptor"/>
    <property type="evidence" value="ECO:0007669"/>
    <property type="project" value="InterPro"/>
</dbReference>
<dbReference type="InterPro" id="IPR011777">
    <property type="entry name" value="Geranylgeranyl_Rdtase_fam"/>
</dbReference>
<name>A0A7C3WS60_9BACT</name>
<dbReference type="EMBL" id="DTGA01000191">
    <property type="protein sequence ID" value="HGB31670.1"/>
    <property type="molecule type" value="Genomic_DNA"/>
</dbReference>
<evidence type="ECO:0000313" key="2">
    <source>
        <dbReference type="EMBL" id="HGB31670.1"/>
    </source>
</evidence>
<dbReference type="Gene3D" id="3.30.9.10">
    <property type="entry name" value="D-Amino Acid Oxidase, subunit A, domain 2"/>
    <property type="match status" value="1"/>
</dbReference>
<dbReference type="InterPro" id="IPR036188">
    <property type="entry name" value="FAD/NAD-bd_sf"/>
</dbReference>
<proteinExistence type="predicted"/>
<reference evidence="2" key="1">
    <citation type="journal article" date="2020" name="mSystems">
        <title>Genome- and Community-Level Interaction Insights into Carbon Utilization and Element Cycling Functions of Hydrothermarchaeota in Hydrothermal Sediment.</title>
        <authorList>
            <person name="Zhou Z."/>
            <person name="Liu Y."/>
            <person name="Xu W."/>
            <person name="Pan J."/>
            <person name="Luo Z.H."/>
            <person name="Li M."/>
        </authorList>
    </citation>
    <scope>NUCLEOTIDE SEQUENCE [LARGE SCALE GENOMIC DNA]</scope>
    <source>
        <strain evidence="2">SpSt-751</strain>
    </source>
</reference>
<evidence type="ECO:0000259" key="1">
    <source>
        <dbReference type="Pfam" id="PF22578"/>
    </source>
</evidence>
<dbReference type="InterPro" id="IPR050407">
    <property type="entry name" value="Geranylgeranyl_reductase"/>
</dbReference>
<comment type="caution">
    <text evidence="2">The sequence shown here is derived from an EMBL/GenBank/DDBJ whole genome shotgun (WGS) entry which is preliminary data.</text>
</comment>